<reference evidence="13 14" key="1">
    <citation type="submission" date="2020-08" db="EMBL/GenBank/DDBJ databases">
        <title>Dyella sp. G9 isolated from forest soil.</title>
        <authorList>
            <person name="Fu J."/>
            <person name="Qiu L."/>
        </authorList>
    </citation>
    <scope>NUCLEOTIDE SEQUENCE [LARGE SCALE GENOMIC DNA]</scope>
    <source>
        <strain evidence="13 14">G9</strain>
    </source>
</reference>
<dbReference type="GO" id="GO:0005886">
    <property type="term" value="C:plasma membrane"/>
    <property type="evidence" value="ECO:0007669"/>
    <property type="project" value="UniProtKB-SubCell"/>
</dbReference>
<proteinExistence type="predicted"/>
<dbReference type="InterPro" id="IPR027417">
    <property type="entry name" value="P-loop_NTPase"/>
</dbReference>
<dbReference type="PROSITE" id="PS50893">
    <property type="entry name" value="ABC_TRANSPORTER_2"/>
    <property type="match status" value="1"/>
</dbReference>
<organism evidence="13 14">
    <name type="scientific">Dyella telluris</name>
    <dbReference type="NCBI Taxonomy" id="2763498"/>
    <lineage>
        <taxon>Bacteria</taxon>
        <taxon>Pseudomonadati</taxon>
        <taxon>Pseudomonadota</taxon>
        <taxon>Gammaproteobacteria</taxon>
        <taxon>Lysobacterales</taxon>
        <taxon>Rhodanobacteraceae</taxon>
        <taxon>Dyella</taxon>
    </lineage>
</organism>
<dbReference type="GO" id="GO:0008233">
    <property type="term" value="F:peptidase activity"/>
    <property type="evidence" value="ECO:0007669"/>
    <property type="project" value="InterPro"/>
</dbReference>
<keyword evidence="5" id="KW-0067">ATP-binding</keyword>
<dbReference type="InterPro" id="IPR003593">
    <property type="entry name" value="AAA+_ATPase"/>
</dbReference>
<keyword evidence="3" id="KW-0547">Nucleotide-binding</keyword>
<dbReference type="Proteomes" id="UP000515873">
    <property type="component" value="Chromosome"/>
</dbReference>
<feature type="region of interest" description="Disordered" evidence="8">
    <location>
        <begin position="763"/>
        <end position="790"/>
    </location>
</feature>
<keyword evidence="7 9" id="KW-0472">Membrane</keyword>
<evidence type="ECO:0000259" key="10">
    <source>
        <dbReference type="PROSITE" id="PS50893"/>
    </source>
</evidence>
<feature type="domain" description="ABC transporter" evidence="10">
    <location>
        <begin position="477"/>
        <end position="711"/>
    </location>
</feature>
<sequence>MRVIFQNEVAECGYACLAMVLTHLGRATEVREISAFRPVSSNGLTLLDLYDVATEFGLEVEAYQFGPEHVGELPHGAILHFGGAHFVVFESARRGYVRVIDPAAGRRRIAMDVFVAAVSGYLLQCSPAPDMPRVSAPSKVRAALERVRKLNPRLTSRIRKILFVAMGAQFAILAMPFFGGLALDYVVASDNIDLLGMLVLTFASIFAVGALGHFVQGYLTEVVFGEVRMNMTEGLVGHLLKNPIPFFEKRNVGDLFAKVRMQEEIDDFATRTSVSMRIDIVVALLGTVLMVLASGTLAAVTLGLFFVYVAVASIIFVRMRDVQALIMEESGRCDDALIETIRSASLIKLCGGELRRTGQFMSRFRGYVAAVLERSRLVIFRESIQKLLAYADVLVVTWLACRLMLSGTMSMGVFYSFMIYKSLVTDRLTRVVNGLIAYGMLSAPMDRVSDIVDTEGERYSPPDALQRAPETRAFHSLEMRNVSFRYGVSDPWILKDASLSIAKGDKVAIIGPSGSGKSTIFKLLAASEPLNDGEILLNGIRWPNLTVDEIRRHVAHMRQGDIILYGSIAENISMFTGQTDEDRVRRVLEDVGLMDDVMRLPMRARTVVSDTIANISAGQRQRLLLARALYMDREVLMLDEPTSNLDPVSVERVARLLAGIDRTIVVITHDHSLAAHFARRFALIDGQLVPVGADDSSSLKDDVLTANVAVSDRSTARRAAEHAALADSTLGADRDGAALDGAQSAGVVHVAAAEVIAKSTGLAGNPASRRAPLPGAAAARVTAGFPREAR</sequence>
<dbReference type="Gene3D" id="1.20.1560.10">
    <property type="entry name" value="ABC transporter type 1, transmembrane domain"/>
    <property type="match status" value="1"/>
</dbReference>
<dbReference type="SMART" id="SM00382">
    <property type="entry name" value="AAA"/>
    <property type="match status" value="1"/>
</dbReference>
<dbReference type="PANTHER" id="PTHR43394:SF1">
    <property type="entry name" value="ATP-BINDING CASSETTE SUB-FAMILY B MEMBER 10, MITOCHONDRIAL"/>
    <property type="match status" value="1"/>
</dbReference>
<dbReference type="AlphaFoldDB" id="A0A7G8Q0Q1"/>
<keyword evidence="2 9" id="KW-0812">Transmembrane</keyword>
<dbReference type="Gene3D" id="3.90.70.10">
    <property type="entry name" value="Cysteine proteinases"/>
    <property type="match status" value="1"/>
</dbReference>
<evidence type="ECO:0000256" key="9">
    <source>
        <dbReference type="SAM" id="Phobius"/>
    </source>
</evidence>
<dbReference type="Pfam" id="PF00664">
    <property type="entry name" value="ABC_membrane"/>
    <property type="match status" value="1"/>
</dbReference>
<evidence type="ECO:0000259" key="12">
    <source>
        <dbReference type="PROSITE" id="PS50990"/>
    </source>
</evidence>
<feature type="compositionally biased region" description="Low complexity" evidence="8">
    <location>
        <begin position="766"/>
        <end position="790"/>
    </location>
</feature>
<evidence type="ECO:0000256" key="3">
    <source>
        <dbReference type="ARBA" id="ARBA00022741"/>
    </source>
</evidence>
<evidence type="ECO:0000256" key="4">
    <source>
        <dbReference type="ARBA" id="ARBA00022801"/>
    </source>
</evidence>
<evidence type="ECO:0000256" key="2">
    <source>
        <dbReference type="ARBA" id="ARBA00022692"/>
    </source>
</evidence>
<dbReference type="GO" id="GO:0005524">
    <property type="term" value="F:ATP binding"/>
    <property type="evidence" value="ECO:0007669"/>
    <property type="project" value="UniProtKB-KW"/>
</dbReference>
<evidence type="ECO:0000313" key="14">
    <source>
        <dbReference type="Proteomes" id="UP000515873"/>
    </source>
</evidence>
<dbReference type="InterPro" id="IPR036640">
    <property type="entry name" value="ABC1_TM_sf"/>
</dbReference>
<dbReference type="GO" id="GO:0016887">
    <property type="term" value="F:ATP hydrolysis activity"/>
    <property type="evidence" value="ECO:0007669"/>
    <property type="project" value="InterPro"/>
</dbReference>
<evidence type="ECO:0000256" key="6">
    <source>
        <dbReference type="ARBA" id="ARBA00022989"/>
    </source>
</evidence>
<dbReference type="KEGG" id="dtl:H8F01_14730"/>
<feature type="transmembrane region" description="Helical" evidence="9">
    <location>
        <begin position="161"/>
        <end position="183"/>
    </location>
</feature>
<dbReference type="PROSITE" id="PS50990">
    <property type="entry name" value="PEPTIDASE_C39"/>
    <property type="match status" value="1"/>
</dbReference>
<feature type="transmembrane region" description="Helical" evidence="9">
    <location>
        <begin position="387"/>
        <end position="420"/>
    </location>
</feature>
<feature type="transmembrane region" description="Helical" evidence="9">
    <location>
        <begin position="299"/>
        <end position="317"/>
    </location>
</feature>
<keyword evidence="4" id="KW-0378">Hydrolase</keyword>
<name>A0A7G8Q0Q1_9GAMM</name>
<accession>A0A7G8Q0Q1</accession>
<keyword evidence="6 9" id="KW-1133">Transmembrane helix</keyword>
<dbReference type="Pfam" id="PF00005">
    <property type="entry name" value="ABC_tran"/>
    <property type="match status" value="1"/>
</dbReference>
<dbReference type="Pfam" id="PF03412">
    <property type="entry name" value="Peptidase_C39"/>
    <property type="match status" value="1"/>
</dbReference>
<keyword evidence="14" id="KW-1185">Reference proteome</keyword>
<dbReference type="RefSeq" id="WP_187055838.1">
    <property type="nucleotide sequence ID" value="NZ_CP060412.1"/>
</dbReference>
<feature type="transmembrane region" description="Helical" evidence="9">
    <location>
        <begin position="195"/>
        <end position="219"/>
    </location>
</feature>
<dbReference type="CDD" id="cd03228">
    <property type="entry name" value="ABCC_MRP_Like"/>
    <property type="match status" value="1"/>
</dbReference>
<evidence type="ECO:0000256" key="8">
    <source>
        <dbReference type="SAM" id="MobiDB-lite"/>
    </source>
</evidence>
<dbReference type="Gene3D" id="3.40.50.300">
    <property type="entry name" value="P-loop containing nucleotide triphosphate hydrolases"/>
    <property type="match status" value="1"/>
</dbReference>
<dbReference type="PROSITE" id="PS50929">
    <property type="entry name" value="ABC_TM1F"/>
    <property type="match status" value="1"/>
</dbReference>
<dbReference type="GO" id="GO:0006508">
    <property type="term" value="P:proteolysis"/>
    <property type="evidence" value="ECO:0007669"/>
    <property type="project" value="InterPro"/>
</dbReference>
<evidence type="ECO:0000313" key="13">
    <source>
        <dbReference type="EMBL" id="QNK00359.1"/>
    </source>
</evidence>
<feature type="domain" description="ABC transmembrane type-1" evidence="11">
    <location>
        <begin position="161"/>
        <end position="440"/>
    </location>
</feature>
<protein>
    <submittedName>
        <fullName evidence="13">Peptidase domain-containing ABC transporter</fullName>
    </submittedName>
</protein>
<dbReference type="GO" id="GO:0015421">
    <property type="term" value="F:ABC-type oligopeptide transporter activity"/>
    <property type="evidence" value="ECO:0007669"/>
    <property type="project" value="TreeGrafter"/>
</dbReference>
<feature type="domain" description="Peptidase C39" evidence="12">
    <location>
        <begin position="6"/>
        <end position="125"/>
    </location>
</feature>
<dbReference type="InterPro" id="IPR039421">
    <property type="entry name" value="Type_1_exporter"/>
</dbReference>
<evidence type="ECO:0000256" key="7">
    <source>
        <dbReference type="ARBA" id="ARBA00023136"/>
    </source>
</evidence>
<dbReference type="InterPro" id="IPR011527">
    <property type="entry name" value="ABC1_TM_dom"/>
</dbReference>
<evidence type="ECO:0000259" key="11">
    <source>
        <dbReference type="PROSITE" id="PS50929"/>
    </source>
</evidence>
<comment type="subcellular location">
    <subcellularLocation>
        <location evidence="1">Cell membrane</location>
        <topology evidence="1">Multi-pass membrane protein</topology>
    </subcellularLocation>
</comment>
<dbReference type="PROSITE" id="PS00211">
    <property type="entry name" value="ABC_TRANSPORTER_1"/>
    <property type="match status" value="1"/>
</dbReference>
<evidence type="ECO:0000256" key="1">
    <source>
        <dbReference type="ARBA" id="ARBA00004651"/>
    </source>
</evidence>
<feature type="transmembrane region" description="Helical" evidence="9">
    <location>
        <begin position="274"/>
        <end position="293"/>
    </location>
</feature>
<dbReference type="SUPFAM" id="SSF52540">
    <property type="entry name" value="P-loop containing nucleoside triphosphate hydrolases"/>
    <property type="match status" value="1"/>
</dbReference>
<dbReference type="InterPro" id="IPR017871">
    <property type="entry name" value="ABC_transporter-like_CS"/>
</dbReference>
<dbReference type="InterPro" id="IPR003439">
    <property type="entry name" value="ABC_transporter-like_ATP-bd"/>
</dbReference>
<dbReference type="SUPFAM" id="SSF90123">
    <property type="entry name" value="ABC transporter transmembrane region"/>
    <property type="match status" value="1"/>
</dbReference>
<dbReference type="PANTHER" id="PTHR43394">
    <property type="entry name" value="ATP-DEPENDENT PERMEASE MDL1, MITOCHONDRIAL"/>
    <property type="match status" value="1"/>
</dbReference>
<evidence type="ECO:0000256" key="5">
    <source>
        <dbReference type="ARBA" id="ARBA00022840"/>
    </source>
</evidence>
<dbReference type="InterPro" id="IPR005074">
    <property type="entry name" value="Peptidase_C39"/>
</dbReference>
<dbReference type="EMBL" id="CP060412">
    <property type="protein sequence ID" value="QNK00359.1"/>
    <property type="molecule type" value="Genomic_DNA"/>
</dbReference>
<gene>
    <name evidence="13" type="ORF">H8F01_14730</name>
</gene>